<dbReference type="Proteomes" id="UP001065593">
    <property type="component" value="Unassembled WGS sequence"/>
</dbReference>
<protein>
    <recommendedName>
        <fullName evidence="3">DUF1963 domain-containing protein</fullName>
    </recommendedName>
</protein>
<dbReference type="InterPro" id="IPR015315">
    <property type="entry name" value="DUF1963"/>
</dbReference>
<sequence length="261" mass="30003">MSMPLPEAFEKYRSIIEETLQPVVYVTTEVRPTSLVESKFAGDPYFPLTMDYPTTSEGQPLKLLAQINFADVPRHVSNFPTEGILQFYIDADDILGMDFDNGQNQDGFRIIFHEHIIEDETQLQKDFTFVTAGREDIYFPVEKEMALSFETTYEPLTIDDFRSRELYADILEELEGNDALEDAFYDTFSGTGHKIGGYPFFTQEDPRAYGNYTDSTVLLLQIDSIGNDIMWGDVGVGNFFITEDELKRKDFSKVVYNWDCH</sequence>
<dbReference type="PANTHER" id="PTHR36436">
    <property type="entry name" value="SLL5081 PROTEIN"/>
    <property type="match status" value="1"/>
</dbReference>
<dbReference type="EMBL" id="BRZA01000008">
    <property type="protein sequence ID" value="GLC90316.1"/>
    <property type="molecule type" value="Genomic_DNA"/>
</dbReference>
<dbReference type="PANTHER" id="PTHR36436:SF6">
    <property type="entry name" value="SLL5081 PROTEIN"/>
    <property type="match status" value="1"/>
</dbReference>
<name>A0ABQ5NPK8_9BACI</name>
<evidence type="ECO:0008006" key="3">
    <source>
        <dbReference type="Google" id="ProtNLM"/>
    </source>
</evidence>
<dbReference type="Gene3D" id="2.30.320.10">
    <property type="entry name" value="YwqG-like"/>
    <property type="match status" value="1"/>
</dbReference>
<dbReference type="InterPro" id="IPR035948">
    <property type="entry name" value="YwqG-like_sf"/>
</dbReference>
<comment type="caution">
    <text evidence="1">The sequence shown here is derived from an EMBL/GenBank/DDBJ whole genome shotgun (WGS) entry which is preliminary data.</text>
</comment>
<evidence type="ECO:0000313" key="1">
    <source>
        <dbReference type="EMBL" id="GLC90316.1"/>
    </source>
</evidence>
<reference evidence="1" key="1">
    <citation type="submission" date="2022-08" db="EMBL/GenBank/DDBJ databases">
        <title>Draft genome sequence of Lysinibacillus sp. strain KH24.</title>
        <authorList>
            <person name="Kanbe H."/>
            <person name="Itoh H."/>
        </authorList>
    </citation>
    <scope>NUCLEOTIDE SEQUENCE</scope>
    <source>
        <strain evidence="1">KH24</strain>
    </source>
</reference>
<proteinExistence type="predicted"/>
<dbReference type="Pfam" id="PF09234">
    <property type="entry name" value="DUF1963"/>
    <property type="match status" value="1"/>
</dbReference>
<accession>A0ABQ5NPK8</accession>
<organism evidence="1 2">
    <name type="scientific">Lysinibacillus piscis</name>
    <dbReference type="NCBI Taxonomy" id="2518931"/>
    <lineage>
        <taxon>Bacteria</taxon>
        <taxon>Bacillati</taxon>
        <taxon>Bacillota</taxon>
        <taxon>Bacilli</taxon>
        <taxon>Bacillales</taxon>
        <taxon>Bacillaceae</taxon>
        <taxon>Lysinibacillus</taxon>
    </lineage>
</organism>
<gene>
    <name evidence="1" type="ORF">LYSBPC_34430</name>
</gene>
<keyword evidence="2" id="KW-1185">Reference proteome</keyword>
<dbReference type="RefSeq" id="WP_264990229.1">
    <property type="nucleotide sequence ID" value="NZ_BRZA01000008.1"/>
</dbReference>
<evidence type="ECO:0000313" key="2">
    <source>
        <dbReference type="Proteomes" id="UP001065593"/>
    </source>
</evidence>
<dbReference type="SUPFAM" id="SSF103032">
    <property type="entry name" value="Hypothetical protein YwqG"/>
    <property type="match status" value="1"/>
</dbReference>